<dbReference type="AlphaFoldDB" id="A9KIS0"/>
<sequence length="212" mass="23379">MKVILVNGSPHEKGCTYTALMEVSKTLIEEGIDTEIFWLGTKPIAGCIACQSCAKTGHCVFDDKVNEFLGLADRADGFIFGSPVHYAAASGAITSFMDRVFYCDSLGKGNTTFYMKPAAAVISARRAGTTATFDQLIKYFTIKEMPVVSSRYWNMVHGTKPEDVLKDEEGLFTMRVLARNMAYLLKCKEAGRKAGVELPTREKAVSTNFIRE</sequence>
<gene>
    <name evidence="4" type="ordered locus">Cphy_3584</name>
</gene>
<organism evidence="4 5">
    <name type="scientific">Lachnoclostridium phytofermentans (strain ATCC 700394 / DSM 18823 / ISDg)</name>
    <name type="common">Clostridium phytofermentans</name>
    <dbReference type="NCBI Taxonomy" id="357809"/>
    <lineage>
        <taxon>Bacteria</taxon>
        <taxon>Bacillati</taxon>
        <taxon>Bacillota</taxon>
        <taxon>Clostridia</taxon>
        <taxon>Lachnospirales</taxon>
        <taxon>Lachnospiraceae</taxon>
    </lineage>
</organism>
<dbReference type="EMBL" id="CP000885">
    <property type="protein sequence ID" value="ABX43933.1"/>
    <property type="molecule type" value="Genomic_DNA"/>
</dbReference>
<accession>A9KIS0</accession>
<dbReference type="InterPro" id="IPR029039">
    <property type="entry name" value="Flavoprotein-like_sf"/>
</dbReference>
<dbReference type="Gene3D" id="3.40.50.360">
    <property type="match status" value="1"/>
</dbReference>
<keyword evidence="1" id="KW-0285">Flavoprotein</keyword>
<keyword evidence="2" id="KW-0288">FMN</keyword>
<dbReference type="GO" id="GO:0016491">
    <property type="term" value="F:oxidoreductase activity"/>
    <property type="evidence" value="ECO:0007669"/>
    <property type="project" value="InterPro"/>
</dbReference>
<dbReference type="PANTHER" id="PTHR43278">
    <property type="entry name" value="NAD(P)H-DEPENDENT FMN-CONTAINING OXIDOREDUCTASE YWQN-RELATED"/>
    <property type="match status" value="1"/>
</dbReference>
<evidence type="ECO:0000313" key="4">
    <source>
        <dbReference type="EMBL" id="ABX43933.1"/>
    </source>
</evidence>
<dbReference type="InterPro" id="IPR051796">
    <property type="entry name" value="ISF_SsuE-like"/>
</dbReference>
<name>A9KIS0_LACP7</name>
<dbReference type="RefSeq" id="WP_012201581.1">
    <property type="nucleotide sequence ID" value="NC_010001.1"/>
</dbReference>
<dbReference type="InterPro" id="IPR005025">
    <property type="entry name" value="FMN_Rdtase-like_dom"/>
</dbReference>
<dbReference type="SUPFAM" id="SSF52218">
    <property type="entry name" value="Flavoproteins"/>
    <property type="match status" value="1"/>
</dbReference>
<dbReference type="Pfam" id="PF03358">
    <property type="entry name" value="FMN_red"/>
    <property type="match status" value="1"/>
</dbReference>
<keyword evidence="5" id="KW-1185">Reference proteome</keyword>
<evidence type="ECO:0000256" key="2">
    <source>
        <dbReference type="ARBA" id="ARBA00022643"/>
    </source>
</evidence>
<proteinExistence type="predicted"/>
<dbReference type="Proteomes" id="UP000000370">
    <property type="component" value="Chromosome"/>
</dbReference>
<dbReference type="KEGG" id="cpy:Cphy_3584"/>
<dbReference type="OrthoDB" id="9790975at2"/>
<evidence type="ECO:0000313" key="5">
    <source>
        <dbReference type="Proteomes" id="UP000000370"/>
    </source>
</evidence>
<evidence type="ECO:0000259" key="3">
    <source>
        <dbReference type="Pfam" id="PF03358"/>
    </source>
</evidence>
<dbReference type="PANTHER" id="PTHR43278:SF4">
    <property type="entry name" value="NAD(P)H-DEPENDENT FMN-CONTAINING OXIDOREDUCTASE YWQN-RELATED"/>
    <property type="match status" value="1"/>
</dbReference>
<protein>
    <submittedName>
        <fullName evidence="4">NADPH-dependent FMN reductase</fullName>
    </submittedName>
</protein>
<reference evidence="5" key="1">
    <citation type="submission" date="2007-11" db="EMBL/GenBank/DDBJ databases">
        <title>Complete genome sequence of Clostridium phytofermentans ISDg.</title>
        <authorList>
            <person name="Leschine S.B."/>
            <person name="Warnick T.A."/>
            <person name="Blanchard J.L."/>
            <person name="Schnell D.J."/>
            <person name="Petit E.L."/>
            <person name="LaTouf W.G."/>
            <person name="Copeland A."/>
            <person name="Lucas S."/>
            <person name="Lapidus A."/>
            <person name="Barry K."/>
            <person name="Glavina del Rio T."/>
            <person name="Dalin E."/>
            <person name="Tice H."/>
            <person name="Pitluck S."/>
            <person name="Kiss H."/>
            <person name="Brettin T."/>
            <person name="Bruce D."/>
            <person name="Detter J.C."/>
            <person name="Han C."/>
            <person name="Kuske C."/>
            <person name="Schmutz J."/>
            <person name="Larimer F."/>
            <person name="Land M."/>
            <person name="Hauser L."/>
            <person name="Kyrpides N."/>
            <person name="Kim E.A."/>
            <person name="Richardson P."/>
        </authorList>
    </citation>
    <scope>NUCLEOTIDE SEQUENCE [LARGE SCALE GENOMIC DNA]</scope>
    <source>
        <strain evidence="5">ATCC 700394 / DSM 18823 / ISDg</strain>
    </source>
</reference>
<dbReference type="STRING" id="357809.Cphy_3584"/>
<evidence type="ECO:0000256" key="1">
    <source>
        <dbReference type="ARBA" id="ARBA00022630"/>
    </source>
</evidence>
<feature type="domain" description="NADPH-dependent FMN reductase-like" evidence="3">
    <location>
        <begin position="1"/>
        <end position="158"/>
    </location>
</feature>
<dbReference type="eggNOG" id="COG0655">
    <property type="taxonomic scope" value="Bacteria"/>
</dbReference>
<dbReference type="HOGENOM" id="CLU_050993_3_3_9"/>